<dbReference type="InterPro" id="IPR006597">
    <property type="entry name" value="Sel1-like"/>
</dbReference>
<dbReference type="EC" id="3.5.2.6" evidence="2"/>
<keyword evidence="7" id="KW-1185">Reference proteome</keyword>
<keyword evidence="5" id="KW-0472">Membrane</keyword>
<proteinExistence type="predicted"/>
<gene>
    <name evidence="6" type="ORF">IMZ28_04160</name>
</gene>
<dbReference type="SMART" id="SM00671">
    <property type="entry name" value="SEL1"/>
    <property type="match status" value="1"/>
</dbReference>
<sequence>MKRSLTRCSVSSVWESKMQDIEIYILGGLALFTLWFIRHTINYYYGQKRKLKQLHRFAKEGDLEAQQHLAKRYRRGDMVRKSCEQAAFWYQRAAFSGDEEAKGFLQQFFENHKKRC</sequence>
<protein>
    <recommendedName>
        <fullName evidence="2">beta-lactamase</fullName>
        <ecNumber evidence="2">3.5.2.6</ecNumber>
    </recommendedName>
</protein>
<keyword evidence="3" id="KW-1015">Disulfide bond</keyword>
<dbReference type="GO" id="GO:0046677">
    <property type="term" value="P:response to antibiotic"/>
    <property type="evidence" value="ECO:0007669"/>
    <property type="project" value="UniProtKB-KW"/>
</dbReference>
<dbReference type="KEGG" id="sinu:IMZ28_04160"/>
<reference evidence="6 7" key="1">
    <citation type="submission" date="2020-10" db="EMBL/GenBank/DDBJ databases">
        <title>The genome of sulfurovum sp.</title>
        <authorList>
            <person name="Xie S."/>
            <person name="Shao Z."/>
            <person name="Jiang L."/>
        </authorList>
    </citation>
    <scope>NUCLEOTIDE SEQUENCE [LARGE SCALE GENOMIC DNA]</scope>
    <source>
        <strain evidence="6 7">ST-419</strain>
    </source>
</reference>
<dbReference type="InterPro" id="IPR011990">
    <property type="entry name" value="TPR-like_helical_dom_sf"/>
</dbReference>
<evidence type="ECO:0000256" key="5">
    <source>
        <dbReference type="SAM" id="Phobius"/>
    </source>
</evidence>
<comment type="catalytic activity">
    <reaction evidence="1">
        <text>a beta-lactam + H2O = a substituted beta-amino acid</text>
        <dbReference type="Rhea" id="RHEA:20401"/>
        <dbReference type="ChEBI" id="CHEBI:15377"/>
        <dbReference type="ChEBI" id="CHEBI:35627"/>
        <dbReference type="ChEBI" id="CHEBI:140347"/>
        <dbReference type="EC" id="3.5.2.6"/>
    </reaction>
</comment>
<evidence type="ECO:0000313" key="7">
    <source>
        <dbReference type="Proteomes" id="UP000595074"/>
    </source>
</evidence>
<dbReference type="Gene3D" id="1.25.40.10">
    <property type="entry name" value="Tetratricopeptide repeat domain"/>
    <property type="match status" value="1"/>
</dbReference>
<keyword evidence="5" id="KW-0812">Transmembrane</keyword>
<organism evidence="6 7">
    <name type="scientific">Sulfurovum indicum</name>
    <dbReference type="NCBI Taxonomy" id="2779528"/>
    <lineage>
        <taxon>Bacteria</taxon>
        <taxon>Pseudomonadati</taxon>
        <taxon>Campylobacterota</taxon>
        <taxon>Epsilonproteobacteria</taxon>
        <taxon>Campylobacterales</taxon>
        <taxon>Sulfurovaceae</taxon>
        <taxon>Sulfurovum</taxon>
    </lineage>
</organism>
<dbReference type="AlphaFoldDB" id="A0A7M1S6R7"/>
<dbReference type="SUPFAM" id="SSF81901">
    <property type="entry name" value="HCP-like"/>
    <property type="match status" value="1"/>
</dbReference>
<evidence type="ECO:0000313" key="6">
    <source>
        <dbReference type="EMBL" id="QOR62671.1"/>
    </source>
</evidence>
<accession>A0A7M1S6R7</accession>
<dbReference type="EMBL" id="CP063164">
    <property type="protein sequence ID" value="QOR62671.1"/>
    <property type="molecule type" value="Genomic_DNA"/>
</dbReference>
<evidence type="ECO:0000256" key="1">
    <source>
        <dbReference type="ARBA" id="ARBA00001526"/>
    </source>
</evidence>
<name>A0A7M1S6R7_9BACT</name>
<dbReference type="GO" id="GO:0008800">
    <property type="term" value="F:beta-lactamase activity"/>
    <property type="evidence" value="ECO:0007669"/>
    <property type="project" value="UniProtKB-EC"/>
</dbReference>
<evidence type="ECO:0000256" key="4">
    <source>
        <dbReference type="ARBA" id="ARBA00023251"/>
    </source>
</evidence>
<feature type="transmembrane region" description="Helical" evidence="5">
    <location>
        <begin position="23"/>
        <end position="45"/>
    </location>
</feature>
<evidence type="ECO:0000256" key="3">
    <source>
        <dbReference type="ARBA" id="ARBA00023157"/>
    </source>
</evidence>
<evidence type="ECO:0000256" key="2">
    <source>
        <dbReference type="ARBA" id="ARBA00012865"/>
    </source>
</evidence>
<keyword evidence="4" id="KW-0046">Antibiotic resistance</keyword>
<dbReference type="Proteomes" id="UP000595074">
    <property type="component" value="Chromosome"/>
</dbReference>
<keyword evidence="5" id="KW-1133">Transmembrane helix</keyword>